<feature type="compositionally biased region" description="Basic and acidic residues" evidence="1">
    <location>
        <begin position="15"/>
        <end position="41"/>
    </location>
</feature>
<dbReference type="EMBL" id="JBHSRF010000012">
    <property type="protein sequence ID" value="MFC6081840.1"/>
    <property type="molecule type" value="Genomic_DNA"/>
</dbReference>
<evidence type="ECO:0008006" key="4">
    <source>
        <dbReference type="Google" id="ProtNLM"/>
    </source>
</evidence>
<protein>
    <recommendedName>
        <fullName evidence="4">Asp23/Gls24 family envelope stress response protein</fullName>
    </recommendedName>
</protein>
<evidence type="ECO:0000313" key="3">
    <source>
        <dbReference type="Proteomes" id="UP001596137"/>
    </source>
</evidence>
<gene>
    <name evidence="2" type="ORF">ACFP1K_11790</name>
</gene>
<feature type="region of interest" description="Disordered" evidence="1">
    <location>
        <begin position="1"/>
        <end position="66"/>
    </location>
</feature>
<proteinExistence type="predicted"/>
<reference evidence="3" key="1">
    <citation type="journal article" date="2019" name="Int. J. Syst. Evol. Microbiol.">
        <title>The Global Catalogue of Microorganisms (GCM) 10K type strain sequencing project: providing services to taxonomists for standard genome sequencing and annotation.</title>
        <authorList>
            <consortium name="The Broad Institute Genomics Platform"/>
            <consortium name="The Broad Institute Genome Sequencing Center for Infectious Disease"/>
            <person name="Wu L."/>
            <person name="Ma J."/>
        </authorList>
    </citation>
    <scope>NUCLEOTIDE SEQUENCE [LARGE SCALE GENOMIC DNA]</scope>
    <source>
        <strain evidence="3">JCM 30346</strain>
    </source>
</reference>
<keyword evidence="3" id="KW-1185">Reference proteome</keyword>
<name>A0ABW1NER3_9ACTN</name>
<comment type="caution">
    <text evidence="2">The sequence shown here is derived from an EMBL/GenBank/DDBJ whole genome shotgun (WGS) entry which is preliminary data.</text>
</comment>
<accession>A0ABW1NER3</accession>
<dbReference type="Proteomes" id="UP001596137">
    <property type="component" value="Unassembled WGS sequence"/>
</dbReference>
<organism evidence="2 3">
    <name type="scientific">Sphaerisporangium aureirubrum</name>
    <dbReference type="NCBI Taxonomy" id="1544736"/>
    <lineage>
        <taxon>Bacteria</taxon>
        <taxon>Bacillati</taxon>
        <taxon>Actinomycetota</taxon>
        <taxon>Actinomycetes</taxon>
        <taxon>Streptosporangiales</taxon>
        <taxon>Streptosporangiaceae</taxon>
        <taxon>Sphaerisporangium</taxon>
    </lineage>
</organism>
<dbReference type="RefSeq" id="WP_380750613.1">
    <property type="nucleotide sequence ID" value="NZ_JBHSRF010000012.1"/>
</dbReference>
<sequence length="163" mass="16736">MSASGSARPSRKGPRAPDRAADVRTERHGDPASPARADRTGAGRALMAVPGGETPQGTRAAGSVPAETRAGDLADRIAQVVRACPGVVDMAAGTVATHLARRTVRGVAVRDQGVRIAVVAEYGRPLAGVAARVRAAVQPLVPGEPVDVHVEDVRPPGPAKDRR</sequence>
<evidence type="ECO:0000313" key="2">
    <source>
        <dbReference type="EMBL" id="MFC6081840.1"/>
    </source>
</evidence>
<evidence type="ECO:0000256" key="1">
    <source>
        <dbReference type="SAM" id="MobiDB-lite"/>
    </source>
</evidence>